<dbReference type="PROSITE" id="PS51257">
    <property type="entry name" value="PROKAR_LIPOPROTEIN"/>
    <property type="match status" value="1"/>
</dbReference>
<gene>
    <name evidence="1" type="ORF">C1752_01844</name>
</gene>
<keyword evidence="2" id="KW-1185">Reference proteome</keyword>
<dbReference type="Proteomes" id="UP000248857">
    <property type="component" value="Unassembled WGS sequence"/>
</dbReference>
<dbReference type="EMBL" id="PQWO01000004">
    <property type="protein sequence ID" value="PZD73776.1"/>
    <property type="molecule type" value="Genomic_DNA"/>
</dbReference>
<protein>
    <recommendedName>
        <fullName evidence="3">Lipoprotein</fullName>
    </recommendedName>
</protein>
<accession>A0A2W1JKP7</accession>
<dbReference type="OrthoDB" id="7618497at2"/>
<evidence type="ECO:0000313" key="1">
    <source>
        <dbReference type="EMBL" id="PZD73776.1"/>
    </source>
</evidence>
<organism evidence="1 2">
    <name type="scientific">Acaryochloris thomasi RCC1774</name>
    <dbReference type="NCBI Taxonomy" id="1764569"/>
    <lineage>
        <taxon>Bacteria</taxon>
        <taxon>Bacillati</taxon>
        <taxon>Cyanobacteriota</taxon>
        <taxon>Cyanophyceae</taxon>
        <taxon>Acaryochloridales</taxon>
        <taxon>Acaryochloridaceae</taxon>
        <taxon>Acaryochloris</taxon>
        <taxon>Acaryochloris thomasi</taxon>
    </lineage>
</organism>
<evidence type="ECO:0008006" key="3">
    <source>
        <dbReference type="Google" id="ProtNLM"/>
    </source>
</evidence>
<reference evidence="1 2" key="1">
    <citation type="journal article" date="2018" name="Sci. Rep.">
        <title>A novel species of the marine cyanobacterium Acaryochloris with a unique pigment content and lifestyle.</title>
        <authorList>
            <person name="Partensky F."/>
            <person name="Six C."/>
            <person name="Ratin M."/>
            <person name="Garczarek L."/>
            <person name="Vaulot D."/>
            <person name="Probert I."/>
            <person name="Calteau A."/>
            <person name="Gourvil P."/>
            <person name="Marie D."/>
            <person name="Grebert T."/>
            <person name="Bouchier C."/>
            <person name="Le Panse S."/>
            <person name="Gachenot M."/>
            <person name="Rodriguez F."/>
            <person name="Garrido J.L."/>
        </authorList>
    </citation>
    <scope>NUCLEOTIDE SEQUENCE [LARGE SCALE GENOMIC DNA]</scope>
    <source>
        <strain evidence="1 2">RCC1774</strain>
    </source>
</reference>
<name>A0A2W1JKP7_9CYAN</name>
<sequence length="392" mass="42757">MKNNQFRILGAVILCSSLLSCKSIEAKQSTQLQTPTAESATAQSSEDTAESVALTLPSGQPATRLVDDLQKSVIFNQILQQKQKLGLCQDSIDHTEPRATEVFSNGQGQYLVNVLCFTAAYQGAYEFILVEGVNNQFEIKHSGLSLAGYPTLDKKTNVLYNDYKLNGAGSCIQSSQHHWDGYQLKLVSSVFEDGVENGCKDLGVRSPSADKLITATSVGPAKLGMTLAELRQVLPSNAKLEPTQLGVDLPSGARVSFGGEVQYDLAFDSENAKTSPIFDQSRIKWIIARNPLYQTAEGVGPGTLLKEAVSHYGAATLAYNYESESRESIDFAKGPFSTTSGTRVWIRSNQWTLTDFAGLYPEDEQRASYQQTQNYRDHAAIGSIAIYQSPAH</sequence>
<evidence type="ECO:0000313" key="2">
    <source>
        <dbReference type="Proteomes" id="UP000248857"/>
    </source>
</evidence>
<proteinExistence type="predicted"/>
<comment type="caution">
    <text evidence="1">The sequence shown here is derived from an EMBL/GenBank/DDBJ whole genome shotgun (WGS) entry which is preliminary data.</text>
</comment>
<dbReference type="AlphaFoldDB" id="A0A2W1JKP7"/>
<dbReference type="RefSeq" id="WP_110985789.1">
    <property type="nucleotide sequence ID" value="NZ_CAWNWM010000004.1"/>
</dbReference>